<feature type="repeat" description="TPR" evidence="1">
    <location>
        <begin position="249"/>
        <end position="282"/>
    </location>
</feature>
<protein>
    <submittedName>
        <fullName evidence="3">CHAT domain-containing protein</fullName>
    </submittedName>
</protein>
<dbReference type="SMART" id="SM00028">
    <property type="entry name" value="TPR"/>
    <property type="match status" value="6"/>
</dbReference>
<dbReference type="Pfam" id="PF13424">
    <property type="entry name" value="TPR_12"/>
    <property type="match status" value="2"/>
</dbReference>
<dbReference type="InterPro" id="IPR019734">
    <property type="entry name" value="TPR_rpt"/>
</dbReference>
<evidence type="ECO:0000259" key="2">
    <source>
        <dbReference type="Pfam" id="PF12770"/>
    </source>
</evidence>
<evidence type="ECO:0000313" key="3">
    <source>
        <dbReference type="EMBL" id="USR89326.1"/>
    </source>
</evidence>
<dbReference type="Proteomes" id="UP001056708">
    <property type="component" value="Chromosome"/>
</dbReference>
<gene>
    <name evidence="3" type="ORF">NEA10_10510</name>
</gene>
<organism evidence="3 4">
    <name type="scientific">Phormidium yuhuli AB48</name>
    <dbReference type="NCBI Taxonomy" id="2940671"/>
    <lineage>
        <taxon>Bacteria</taxon>
        <taxon>Bacillati</taxon>
        <taxon>Cyanobacteriota</taxon>
        <taxon>Cyanophyceae</taxon>
        <taxon>Oscillatoriophycideae</taxon>
        <taxon>Oscillatoriales</taxon>
        <taxon>Oscillatoriaceae</taxon>
        <taxon>Phormidium</taxon>
        <taxon>Phormidium yuhuli</taxon>
    </lineage>
</organism>
<dbReference type="PROSITE" id="PS50005">
    <property type="entry name" value="TPR"/>
    <property type="match status" value="1"/>
</dbReference>
<dbReference type="Pfam" id="PF12770">
    <property type="entry name" value="CHAT"/>
    <property type="match status" value="1"/>
</dbReference>
<dbReference type="EMBL" id="CP098611">
    <property type="protein sequence ID" value="USR89326.1"/>
    <property type="molecule type" value="Genomic_DNA"/>
</dbReference>
<dbReference type="InterPro" id="IPR011990">
    <property type="entry name" value="TPR-like_helical_dom_sf"/>
</dbReference>
<feature type="domain" description="CHAT" evidence="2">
    <location>
        <begin position="579"/>
        <end position="847"/>
    </location>
</feature>
<keyword evidence="4" id="KW-1185">Reference proteome</keyword>
<evidence type="ECO:0000256" key="1">
    <source>
        <dbReference type="PROSITE-ProRule" id="PRU00339"/>
    </source>
</evidence>
<keyword evidence="1" id="KW-0802">TPR repeat</keyword>
<evidence type="ECO:0000313" key="4">
    <source>
        <dbReference type="Proteomes" id="UP001056708"/>
    </source>
</evidence>
<dbReference type="InterPro" id="IPR024983">
    <property type="entry name" value="CHAT_dom"/>
</dbReference>
<dbReference type="PANTHER" id="PTHR10098">
    <property type="entry name" value="RAPSYN-RELATED"/>
    <property type="match status" value="1"/>
</dbReference>
<dbReference type="RefSeq" id="WP_252659586.1">
    <property type="nucleotide sequence ID" value="NZ_CP098611.1"/>
</dbReference>
<reference evidence="3" key="1">
    <citation type="submission" date="2022-06" db="EMBL/GenBank/DDBJ databases">
        <title>Genome sequence of Phormidium yuhuli AB48 isolated from an industrial photobioreactor environment.</title>
        <authorList>
            <person name="Qiu Y."/>
            <person name="Noonan A.J.C."/>
            <person name="Dofher K."/>
            <person name="Koch M."/>
            <person name="Kieft B."/>
            <person name="Lin X."/>
            <person name="Ziels R.M."/>
            <person name="Hallam S.J."/>
        </authorList>
    </citation>
    <scope>NUCLEOTIDE SEQUENCE</scope>
    <source>
        <strain evidence="3">AB48</strain>
    </source>
</reference>
<sequence length="849" mass="93781">MIRFRFPRPWVGLALSLYVLLGFTLALGGSQGWDSATASPPPTLAQSAPLAQEQQGRSLLNDGQFQAAAEQFATAAAGFARQGDRLGQAGSLTYQALALYELGQVLPAQTVLDQALDYLDGQPQGQAIQAQARITQGRIQLARGDAQGALETWERAAELYRHQGDRLGELGALNNQAIALQSLGLYRRSQQHLQRVADQLDDLNHPPLQVSALTDLAIAQQVVGNLQESQQVLRRAIDIAQRDGLPQQSLIFRALADSYRALGDTDAALEAYEQAITRATTPLDTITASLEQASLQRQAGFPEAARERLETIQVQLNALPASRPGVYARVNFAETASHLWTASERRELTSILAIAIEQARDLEDGRAEALALGQLARLYQQQGQIVEAIALTQQALEIASPLANSTDIMARWQGQLGQLYEQQGQRDLAILAYSNAVTALNELGQDLVAINPEVRLSFQETVEPIYRNLVSLLLQGDPTQAQLKQARETIEALQVAELENFFREACLEARPMQLEAVDAKAAALYPIILRDRLEVIFGLPGEPLRHYSTPLGEEELRETLNRFRQSLSLSFSRSEQLQLYQQLYDWLIRPVAADLQRAQTETLVFVLDGQLRNLPMAVLHDGHHYLIEDYSLAIAPSLQLLEPQPLDNRRLQAVVAGLSESRAGFTALPGVETELNRIRSTINADVRLNESFTIEATRNALRRADSPVLHLATHGQFSSNAEDTFILTWDGQLNVNELGQLLQRRDEQRFGALELLVLSACQTAMGDDRALLGLAGLAVRSGARSTIATLWAVRDEATADLMAEFYQQLAQPGMSKAKALQQAQLYLLHQSEYQRPFFWAPFVLVGNWL</sequence>
<name>A0ABY5AK41_9CYAN</name>
<dbReference type="SUPFAM" id="SSF48452">
    <property type="entry name" value="TPR-like"/>
    <property type="match status" value="3"/>
</dbReference>
<accession>A0ABY5AK41</accession>
<dbReference type="PANTHER" id="PTHR10098:SF112">
    <property type="entry name" value="SLR0380 PROTEIN"/>
    <property type="match status" value="1"/>
</dbReference>
<proteinExistence type="predicted"/>
<dbReference type="Gene3D" id="1.25.40.10">
    <property type="entry name" value="Tetratricopeptide repeat domain"/>
    <property type="match status" value="2"/>
</dbReference>